<feature type="compositionally biased region" description="Low complexity" evidence="2">
    <location>
        <begin position="334"/>
        <end position="357"/>
    </location>
</feature>
<dbReference type="InterPro" id="IPR001775">
    <property type="entry name" value="GspD/PilQ"/>
</dbReference>
<feature type="compositionally biased region" description="Low complexity" evidence="2">
    <location>
        <begin position="429"/>
        <end position="438"/>
    </location>
</feature>
<dbReference type="InterPro" id="IPR050810">
    <property type="entry name" value="Bact_Secretion_Sys_Channel"/>
</dbReference>
<dbReference type="Pfam" id="PF00263">
    <property type="entry name" value="Secretin"/>
    <property type="match status" value="1"/>
</dbReference>
<dbReference type="PANTHER" id="PTHR30332:SF17">
    <property type="entry name" value="TYPE IV PILIATION SYSTEM PROTEIN DR_0774-RELATED"/>
    <property type="match status" value="1"/>
</dbReference>
<accession>A0A6J4V499</accession>
<dbReference type="PANTHER" id="PTHR30332">
    <property type="entry name" value="PROBABLE GENERAL SECRETION PATHWAY PROTEIN D"/>
    <property type="match status" value="1"/>
</dbReference>
<evidence type="ECO:0000313" key="6">
    <source>
        <dbReference type="EMBL" id="CAA9568636.1"/>
    </source>
</evidence>
<dbReference type="PRINTS" id="PR00811">
    <property type="entry name" value="BCTERIALGSPD"/>
</dbReference>
<dbReference type="EMBL" id="CADCWO010000078">
    <property type="protein sequence ID" value="CAA9568636.1"/>
    <property type="molecule type" value="Genomic_DNA"/>
</dbReference>
<organism evidence="6">
    <name type="scientific">uncultured Synechococcales cyanobacterium</name>
    <dbReference type="NCBI Taxonomy" id="1936017"/>
    <lineage>
        <taxon>Bacteria</taxon>
        <taxon>Bacillati</taxon>
        <taxon>Cyanobacteriota</taxon>
        <taxon>Cyanophyceae</taxon>
        <taxon>Synechococcales</taxon>
        <taxon>environmental samples</taxon>
    </lineage>
</organism>
<sequence>MMYYRFSGIPIAATALTLLAQPGWAAPTQVTAIQLKPTAKGIELTLNTQGNRPPVFTVSRGKSTVADITNSQLRLPGSKSWRQNNPAPGIASVVVSQIEANTVRAVVNGSITAPTGRVRRSGPGVTLNFDRTTVAQTQTPARSQTSSPKPTPNLVPPLLPRAVAPPVGDISVAPLELKPDTVDLGTSERIPKLLLREAPVQEVLTLLARAAGVNLIYIPAGSTPAKPAIPSQTKTTSEDPENGDTESVTTSEEAKPPEPAGQVDTISLDIEDEPVQDVFNYVLQVTGLQANRVGKTIFVGRSLPGAAQNRVVRTFRLNQIKATAKTTIIDTTTSTAQTGGSASGASGSAEISEEGGTFSATGESSSLAVTALNRGTKTTDVIRSFGAKEILQSYGANAGGKESGGGQGANGDGEVSAGGEESGGGQGANGTNNDGAQGASSSLLRGLEVVADARANTITLIGSPRVVEIGTSLLMQMDARRRQAAIAVKILDVDLLKERNANADINFNSTNTIASGFINGVFQIGSVLGNNFLLNLTNSIRDRSAKILTSPTLMVQEGSSSQVNLTQEIFSGVKRETSAVGATGALPTITETPIIRPSGVILNVTVEQIDDNGFLTMKISPEVSAPSGQFEVAGEVGTLLQQRRLETGRMRLRDGQTLIMTGIIQDEDRADVTKVPILGDIPLLGRLFRRDTKSRERRELVVLVTPHIMNDSDQANYGYRYNLSPEAQKLLQPKR</sequence>
<dbReference type="AlphaFoldDB" id="A0A6J4V499"/>
<protein>
    <submittedName>
        <fullName evidence="6">Type IV pilus biogenesis protein PilQ</fullName>
    </submittedName>
</protein>
<feature type="region of interest" description="Disordered" evidence="2">
    <location>
        <begin position="334"/>
        <end position="363"/>
    </location>
</feature>
<dbReference type="InterPro" id="IPR004846">
    <property type="entry name" value="T2SS/T3SS_dom"/>
</dbReference>
<proteinExistence type="inferred from homology"/>
<feature type="region of interest" description="Disordered" evidence="2">
    <location>
        <begin position="134"/>
        <end position="155"/>
    </location>
</feature>
<reference evidence="6" key="1">
    <citation type="submission" date="2020-02" db="EMBL/GenBank/DDBJ databases">
        <authorList>
            <person name="Meier V. D."/>
        </authorList>
    </citation>
    <scope>NUCLEOTIDE SEQUENCE</scope>
    <source>
        <strain evidence="6">AVDCRST_MAG81</strain>
    </source>
</reference>
<feature type="signal peptide" evidence="3">
    <location>
        <begin position="1"/>
        <end position="25"/>
    </location>
</feature>
<evidence type="ECO:0000259" key="5">
    <source>
        <dbReference type="Pfam" id="PF11741"/>
    </source>
</evidence>
<comment type="similarity">
    <text evidence="1">Belongs to the bacterial secretin family.</text>
</comment>
<dbReference type="InterPro" id="IPR021731">
    <property type="entry name" value="AMIN_dom"/>
</dbReference>
<feature type="chain" id="PRO_5027120577" evidence="3">
    <location>
        <begin position="26"/>
        <end position="735"/>
    </location>
</feature>
<feature type="domain" description="AMIN" evidence="5">
    <location>
        <begin position="33"/>
        <end position="110"/>
    </location>
</feature>
<feature type="region of interest" description="Disordered" evidence="2">
    <location>
        <begin position="222"/>
        <end position="262"/>
    </location>
</feature>
<feature type="region of interest" description="Disordered" evidence="2">
    <location>
        <begin position="398"/>
        <end position="439"/>
    </location>
</feature>
<evidence type="ECO:0000256" key="2">
    <source>
        <dbReference type="SAM" id="MobiDB-lite"/>
    </source>
</evidence>
<dbReference type="GO" id="GO:0015627">
    <property type="term" value="C:type II protein secretion system complex"/>
    <property type="evidence" value="ECO:0007669"/>
    <property type="project" value="TreeGrafter"/>
</dbReference>
<keyword evidence="3" id="KW-0732">Signal</keyword>
<name>A0A6J4V499_9CYAN</name>
<gene>
    <name evidence="6" type="ORF">AVDCRST_MAG81-1506</name>
</gene>
<evidence type="ECO:0000259" key="4">
    <source>
        <dbReference type="Pfam" id="PF00263"/>
    </source>
</evidence>
<feature type="domain" description="Type II/III secretion system secretin-like" evidence="4">
    <location>
        <begin position="542"/>
        <end position="709"/>
    </location>
</feature>
<evidence type="ECO:0000256" key="1">
    <source>
        <dbReference type="RuleBase" id="RU004003"/>
    </source>
</evidence>
<feature type="compositionally biased region" description="Polar residues" evidence="2">
    <location>
        <begin position="134"/>
        <end position="148"/>
    </location>
</feature>
<dbReference type="GO" id="GO:0009306">
    <property type="term" value="P:protein secretion"/>
    <property type="evidence" value="ECO:0007669"/>
    <property type="project" value="InterPro"/>
</dbReference>
<evidence type="ECO:0000256" key="3">
    <source>
        <dbReference type="SAM" id="SignalP"/>
    </source>
</evidence>
<dbReference type="Pfam" id="PF11741">
    <property type="entry name" value="AMIN"/>
    <property type="match status" value="1"/>
</dbReference>
<feature type="compositionally biased region" description="Gly residues" evidence="2">
    <location>
        <begin position="398"/>
        <end position="411"/>
    </location>
</feature>